<keyword evidence="4" id="KW-0949">S-adenosyl-L-methionine</keyword>
<dbReference type="GeneID" id="14207330"/>
<evidence type="ECO:0000256" key="4">
    <source>
        <dbReference type="ARBA" id="ARBA00022691"/>
    </source>
</evidence>
<evidence type="ECO:0000256" key="3">
    <source>
        <dbReference type="ARBA" id="ARBA00022679"/>
    </source>
</evidence>
<dbReference type="GO" id="GO:0003886">
    <property type="term" value="F:DNA (cytosine-5-)-methyltransferase activity"/>
    <property type="evidence" value="ECO:0007669"/>
    <property type="project" value="UniProtKB-EC"/>
</dbReference>
<dbReference type="OrthoDB" id="5033at2157"/>
<keyword evidence="3 6" id="KW-0808">Transferase</keyword>
<dbReference type="GO" id="GO:0032259">
    <property type="term" value="P:methylation"/>
    <property type="evidence" value="ECO:0007669"/>
    <property type="project" value="UniProtKB-KW"/>
</dbReference>
<protein>
    <recommendedName>
        <fullName evidence="1">DNA (cytosine-5-)-methyltransferase</fullName>
        <ecNumber evidence="1">2.1.1.37</ecNumber>
    </recommendedName>
</protein>
<dbReference type="InterPro" id="IPR001525">
    <property type="entry name" value="C5_MeTfrase"/>
</dbReference>
<dbReference type="PANTHER" id="PTHR10629">
    <property type="entry name" value="CYTOSINE-SPECIFIC METHYLTRANSFERASE"/>
    <property type="match status" value="1"/>
</dbReference>
<dbReference type="InterPro" id="IPR029063">
    <property type="entry name" value="SAM-dependent_MTases_sf"/>
</dbReference>
<proteinExistence type="inferred from homology"/>
<organism evidence="6 7">
    <name type="scientific">Natronobacterium gregoryi</name>
    <dbReference type="NCBI Taxonomy" id="44930"/>
    <lineage>
        <taxon>Archaea</taxon>
        <taxon>Methanobacteriati</taxon>
        <taxon>Methanobacteriota</taxon>
        <taxon>Stenosarchaea group</taxon>
        <taxon>Halobacteria</taxon>
        <taxon>Halobacteriales</taxon>
        <taxon>Natrialbaceae</taxon>
        <taxon>Natronobacterium</taxon>
    </lineage>
</organism>
<comment type="similarity">
    <text evidence="5">Belongs to the class I-like SAM-binding methyltransferase superfamily. C5-methyltransferase family.</text>
</comment>
<dbReference type="RefSeq" id="WP_015233194.1">
    <property type="nucleotide sequence ID" value="NZ_FORO01000007.1"/>
</dbReference>
<keyword evidence="2 6" id="KW-0489">Methyltransferase</keyword>
<dbReference type="GO" id="GO:0044027">
    <property type="term" value="P:negative regulation of gene expression via chromosomal CpG island methylation"/>
    <property type="evidence" value="ECO:0007669"/>
    <property type="project" value="TreeGrafter"/>
</dbReference>
<name>A0A1I3LH74_9EURY</name>
<dbReference type="EMBL" id="FORO01000007">
    <property type="protein sequence ID" value="SFI84091.1"/>
    <property type="molecule type" value="Genomic_DNA"/>
</dbReference>
<dbReference type="GO" id="GO:0003677">
    <property type="term" value="F:DNA binding"/>
    <property type="evidence" value="ECO:0007669"/>
    <property type="project" value="TreeGrafter"/>
</dbReference>
<dbReference type="PROSITE" id="PS00094">
    <property type="entry name" value="C5_MTASE_1"/>
    <property type="match status" value="1"/>
</dbReference>
<dbReference type="Gene3D" id="3.40.50.150">
    <property type="entry name" value="Vaccinia Virus protein VP39"/>
    <property type="match status" value="1"/>
</dbReference>
<gene>
    <name evidence="6" type="ORF">SAMN05443661_1074</name>
</gene>
<accession>A0A1I3LH74</accession>
<evidence type="ECO:0000313" key="7">
    <source>
        <dbReference type="Proteomes" id="UP000182829"/>
    </source>
</evidence>
<dbReference type="NCBIfam" id="TIGR00675">
    <property type="entry name" value="dcm"/>
    <property type="match status" value="1"/>
</dbReference>
<dbReference type="PROSITE" id="PS00095">
    <property type="entry name" value="C5_MTASE_2"/>
    <property type="match status" value="1"/>
</dbReference>
<evidence type="ECO:0000313" key="6">
    <source>
        <dbReference type="EMBL" id="SFI84091.1"/>
    </source>
</evidence>
<dbReference type="PANTHER" id="PTHR10629:SF52">
    <property type="entry name" value="DNA (CYTOSINE-5)-METHYLTRANSFERASE 1"/>
    <property type="match status" value="1"/>
</dbReference>
<dbReference type="SUPFAM" id="SSF53335">
    <property type="entry name" value="S-adenosyl-L-methionine-dependent methyltransferases"/>
    <property type="match status" value="1"/>
</dbReference>
<evidence type="ECO:0000256" key="5">
    <source>
        <dbReference type="RuleBase" id="RU000416"/>
    </source>
</evidence>
<dbReference type="OMA" id="YGFSMHP"/>
<sequence>MAERNLTYVDLFAGAGGLSIGLEKAGFELVHAVEVDEDARSTFARNRDGMSPDDITGDIRDVDNHEIIDLVDQRSIDLVAGGPPCQGFSEVVSPDGSDDRNHLFTNFISWVNELEPKAALFENVRGIQNTAGGKFLEAVEKSFDLIGYDVTHRVINSSDFGVPQHRRRLVAIATRKDVREHPFDGFELNPVETPGVMDGIGDLPEVGPGEEITEYDTEPRTLLQKDLRNGSDELSHHIAASHSQDMVEMISHIPDGGNRTAIPDELQPSSGYHNSYSRLKSDEPAVAITSNMSKPSSARCIHPFQDRGLTPREGARLQTFPDTYRFDGGLVSVRQQIGNAVPPYLGEALGYYLRESVYNDELTEGDRERIYELRCGAMTPEKFNEKRSEIGGYAKQATLDFAN</sequence>
<evidence type="ECO:0000256" key="1">
    <source>
        <dbReference type="ARBA" id="ARBA00011975"/>
    </source>
</evidence>
<dbReference type="InterPro" id="IPR018117">
    <property type="entry name" value="C5_DNA_meth_AS"/>
</dbReference>
<dbReference type="InterPro" id="IPR031303">
    <property type="entry name" value="C5_meth_CS"/>
</dbReference>
<dbReference type="PROSITE" id="PS51679">
    <property type="entry name" value="SAM_MT_C5"/>
    <property type="match status" value="1"/>
</dbReference>
<dbReference type="EC" id="2.1.1.37" evidence="1"/>
<evidence type="ECO:0000256" key="2">
    <source>
        <dbReference type="ARBA" id="ARBA00022603"/>
    </source>
</evidence>
<reference evidence="6 7" key="1">
    <citation type="submission" date="2016-10" db="EMBL/GenBank/DDBJ databases">
        <authorList>
            <person name="de Groot N.N."/>
        </authorList>
    </citation>
    <scope>NUCLEOTIDE SEQUENCE [LARGE SCALE GENOMIC DNA]</scope>
    <source>
        <strain evidence="6 7">SP2</strain>
    </source>
</reference>
<dbReference type="InterPro" id="IPR050390">
    <property type="entry name" value="C5-Methyltransferase"/>
</dbReference>
<dbReference type="Gene3D" id="3.90.120.10">
    <property type="entry name" value="DNA Methylase, subunit A, domain 2"/>
    <property type="match status" value="1"/>
</dbReference>
<dbReference type="PRINTS" id="PR00105">
    <property type="entry name" value="C5METTRFRASE"/>
</dbReference>
<dbReference type="AlphaFoldDB" id="A0A1I3LH74"/>
<dbReference type="Proteomes" id="UP000182829">
    <property type="component" value="Unassembled WGS sequence"/>
</dbReference>
<dbReference type="Pfam" id="PF00145">
    <property type="entry name" value="DNA_methylase"/>
    <property type="match status" value="1"/>
</dbReference>